<dbReference type="Proteomes" id="UP000887565">
    <property type="component" value="Unplaced"/>
</dbReference>
<keyword evidence="2" id="KW-1185">Reference proteome</keyword>
<feature type="compositionally biased region" description="Polar residues" evidence="1">
    <location>
        <begin position="97"/>
        <end position="108"/>
    </location>
</feature>
<evidence type="ECO:0000256" key="1">
    <source>
        <dbReference type="SAM" id="MobiDB-lite"/>
    </source>
</evidence>
<dbReference type="WBParaSite" id="nRc.2.0.1.t06894-RA">
    <property type="protein sequence ID" value="nRc.2.0.1.t06894-RA"/>
    <property type="gene ID" value="nRc.2.0.1.g06894"/>
</dbReference>
<feature type="compositionally biased region" description="Polar residues" evidence="1">
    <location>
        <begin position="74"/>
        <end position="89"/>
    </location>
</feature>
<name>A0A915HZM5_ROMCU</name>
<reference evidence="3" key="1">
    <citation type="submission" date="2022-11" db="UniProtKB">
        <authorList>
            <consortium name="WormBaseParasite"/>
        </authorList>
    </citation>
    <scope>IDENTIFICATION</scope>
</reference>
<sequence>MLLDSFLAKLFHNACKLDHSACFMGTSHSKNDVGKTASSMYSERGSLPAKILPRDKNTVTSIKRPKNEKCLNVSIRQNSSIKMPPNTKKSSPETRNNENSLVIPSSSSYPYPRGHSTVLVPSSSWNCRPAISSPIIEDKPFLTDRRTFNSGFDHRPTKIVYFNSSVDGMRKVAGTFVKKFPKPAANVCVPSPIYSCSEPSSLSVSRSETREFANNAGVDFSGATSSRQRSYLIPKRSYSVSGVARHFSVICTRANT</sequence>
<dbReference type="AlphaFoldDB" id="A0A915HZM5"/>
<proteinExistence type="predicted"/>
<evidence type="ECO:0000313" key="3">
    <source>
        <dbReference type="WBParaSite" id="nRc.2.0.1.t06894-RA"/>
    </source>
</evidence>
<accession>A0A915HZM5</accession>
<feature type="region of interest" description="Disordered" evidence="1">
    <location>
        <begin position="74"/>
        <end position="108"/>
    </location>
</feature>
<evidence type="ECO:0000313" key="2">
    <source>
        <dbReference type="Proteomes" id="UP000887565"/>
    </source>
</evidence>
<organism evidence="2 3">
    <name type="scientific">Romanomermis culicivorax</name>
    <name type="common">Nematode worm</name>
    <dbReference type="NCBI Taxonomy" id="13658"/>
    <lineage>
        <taxon>Eukaryota</taxon>
        <taxon>Metazoa</taxon>
        <taxon>Ecdysozoa</taxon>
        <taxon>Nematoda</taxon>
        <taxon>Enoplea</taxon>
        <taxon>Dorylaimia</taxon>
        <taxon>Mermithida</taxon>
        <taxon>Mermithoidea</taxon>
        <taxon>Mermithidae</taxon>
        <taxon>Romanomermis</taxon>
    </lineage>
</organism>
<protein>
    <submittedName>
        <fullName evidence="3">Uncharacterized protein</fullName>
    </submittedName>
</protein>